<dbReference type="RefSeq" id="WP_204005546.1">
    <property type="nucleotide sequence ID" value="NZ_BOPG01000061.1"/>
</dbReference>
<evidence type="ECO:0000256" key="1">
    <source>
        <dbReference type="ARBA" id="ARBA00006382"/>
    </source>
</evidence>
<dbReference type="PROSITE" id="PS00074">
    <property type="entry name" value="GLFV_DEHYDROGENASE"/>
    <property type="match status" value="1"/>
</dbReference>
<dbReference type="SUPFAM" id="SSF53223">
    <property type="entry name" value="Aminoacid dehydrogenase-like, N-terminal domain"/>
    <property type="match status" value="1"/>
</dbReference>
<proteinExistence type="inferred from homology"/>
<organism evidence="8 9">
    <name type="scientific">Virgisporangium aurantiacum</name>
    <dbReference type="NCBI Taxonomy" id="175570"/>
    <lineage>
        <taxon>Bacteria</taxon>
        <taxon>Bacillati</taxon>
        <taxon>Actinomycetota</taxon>
        <taxon>Actinomycetes</taxon>
        <taxon>Micromonosporales</taxon>
        <taxon>Micromonosporaceae</taxon>
        <taxon>Virgisporangium</taxon>
    </lineage>
</organism>
<name>A0A8J3ZGF4_9ACTN</name>
<dbReference type="SMART" id="SM00839">
    <property type="entry name" value="ELFV_dehydrog"/>
    <property type="match status" value="1"/>
</dbReference>
<feature type="active site" description="Proton donor/acceptor" evidence="4">
    <location>
        <position position="81"/>
    </location>
</feature>
<dbReference type="Gene3D" id="3.40.50.720">
    <property type="entry name" value="NAD(P)-binding Rossmann-like Domain"/>
    <property type="match status" value="1"/>
</dbReference>
<reference evidence="8" key="1">
    <citation type="submission" date="2021-01" db="EMBL/GenBank/DDBJ databases">
        <title>Whole genome shotgun sequence of Virgisporangium aurantiacum NBRC 16421.</title>
        <authorList>
            <person name="Komaki H."/>
            <person name="Tamura T."/>
        </authorList>
    </citation>
    <scope>NUCLEOTIDE SEQUENCE</scope>
    <source>
        <strain evidence="8">NBRC 16421</strain>
    </source>
</reference>
<dbReference type="GO" id="GO:0000166">
    <property type="term" value="F:nucleotide binding"/>
    <property type="evidence" value="ECO:0007669"/>
    <property type="project" value="UniProtKB-KW"/>
</dbReference>
<protein>
    <submittedName>
        <fullName evidence="8">Valine dehydrogenase</fullName>
    </submittedName>
</protein>
<dbReference type="InterPro" id="IPR006095">
    <property type="entry name" value="Glu/Leu/Phe/Val/Trp_DH"/>
</dbReference>
<accession>A0A8J3ZGF4</accession>
<dbReference type="Pfam" id="PF02812">
    <property type="entry name" value="ELFV_dehydrog_N"/>
    <property type="match status" value="1"/>
</dbReference>
<dbReference type="InterPro" id="IPR006097">
    <property type="entry name" value="Glu/Leu/Phe/Val/Trp_DH_dimer"/>
</dbReference>
<sequence>MNDVLDRFPEFPHEQVTFVRDPDTGLRAIVAIHDTSLGPAFGGTRFHPYPTEAAALTDVLRLSRGMTYKTAVAGLPCGGAKTVIIGDPSTAKTEALLEAFGRVVQGLGGRYVTAGDVGTSAEDLDVISRTTSHVTGATGGFGDSGPMTALGTFHALRAGAAARWGTPDLDGRTVGVEGLGKVGYHLSRLLLDAGATVVASDVSGPARDRVRRDLPAVVLADRVIDAAVDVYAPCALGAGLSTASVPTIRAAVVCGAANNQLATPAAARALADRDILWVPDFVASAGGVTTGFHEYRKLPPDDVPARLEKIYETTAEVLTLARERGILPGTAAESVAHERIRRARPGRV</sequence>
<dbReference type="InterPro" id="IPR046346">
    <property type="entry name" value="Aminoacid_DH-like_N_sf"/>
</dbReference>
<dbReference type="InterPro" id="IPR016211">
    <property type="entry name" value="Glu/Phe/Leu/Val/Trp_DH_bac/arc"/>
</dbReference>
<dbReference type="PRINTS" id="PR00082">
    <property type="entry name" value="GLFDHDRGNASE"/>
</dbReference>
<gene>
    <name evidence="8" type="ORF">Vau01_084090</name>
</gene>
<evidence type="ECO:0000256" key="2">
    <source>
        <dbReference type="ARBA" id="ARBA00023002"/>
    </source>
</evidence>
<evidence type="ECO:0000256" key="4">
    <source>
        <dbReference type="PIRSR" id="PIRSR000188-1"/>
    </source>
</evidence>
<dbReference type="PANTHER" id="PTHR42722:SF1">
    <property type="entry name" value="VALINE DEHYDROGENASE"/>
    <property type="match status" value="1"/>
</dbReference>
<dbReference type="InterPro" id="IPR036291">
    <property type="entry name" value="NAD(P)-bd_dom_sf"/>
</dbReference>
<evidence type="ECO:0000313" key="9">
    <source>
        <dbReference type="Proteomes" id="UP000612585"/>
    </source>
</evidence>
<feature type="domain" description="Glutamate/phenylalanine/leucine/valine/L-tryptophan dehydrogenase C-terminal" evidence="7">
    <location>
        <begin position="142"/>
        <end position="346"/>
    </location>
</feature>
<keyword evidence="3 5" id="KW-0520">NAD</keyword>
<dbReference type="InterPro" id="IPR033524">
    <property type="entry name" value="Glu/Leu/Phe/Val_DH_AS"/>
</dbReference>
<dbReference type="GO" id="GO:0006520">
    <property type="term" value="P:amino acid metabolic process"/>
    <property type="evidence" value="ECO:0007669"/>
    <property type="project" value="InterPro"/>
</dbReference>
<evidence type="ECO:0000313" key="8">
    <source>
        <dbReference type="EMBL" id="GIJ60893.1"/>
    </source>
</evidence>
<dbReference type="SUPFAM" id="SSF51735">
    <property type="entry name" value="NAD(P)-binding Rossmann-fold domains"/>
    <property type="match status" value="1"/>
</dbReference>
<keyword evidence="2 6" id="KW-0560">Oxidoreductase</keyword>
<dbReference type="PIRSF" id="PIRSF000188">
    <property type="entry name" value="Phe_leu_dh"/>
    <property type="match status" value="1"/>
</dbReference>
<dbReference type="Gene3D" id="3.40.50.10860">
    <property type="entry name" value="Leucine Dehydrogenase, chain A, domain 1"/>
    <property type="match status" value="1"/>
</dbReference>
<evidence type="ECO:0000256" key="5">
    <source>
        <dbReference type="PIRSR" id="PIRSR000188-2"/>
    </source>
</evidence>
<comment type="caution">
    <text evidence="8">The sequence shown here is derived from an EMBL/GenBank/DDBJ whole genome shotgun (WGS) entry which is preliminary data.</text>
</comment>
<dbReference type="GO" id="GO:0016639">
    <property type="term" value="F:oxidoreductase activity, acting on the CH-NH2 group of donors, NAD or NADP as acceptor"/>
    <property type="evidence" value="ECO:0007669"/>
    <property type="project" value="InterPro"/>
</dbReference>
<keyword evidence="5" id="KW-0547">Nucleotide-binding</keyword>
<dbReference type="AlphaFoldDB" id="A0A8J3ZGF4"/>
<evidence type="ECO:0000259" key="7">
    <source>
        <dbReference type="SMART" id="SM00839"/>
    </source>
</evidence>
<dbReference type="Pfam" id="PF00208">
    <property type="entry name" value="ELFV_dehydrog"/>
    <property type="match status" value="2"/>
</dbReference>
<dbReference type="PANTHER" id="PTHR42722">
    <property type="entry name" value="LEUCINE DEHYDROGENASE"/>
    <property type="match status" value="1"/>
</dbReference>
<evidence type="ECO:0000256" key="6">
    <source>
        <dbReference type="RuleBase" id="RU004417"/>
    </source>
</evidence>
<keyword evidence="9" id="KW-1185">Reference proteome</keyword>
<evidence type="ECO:0000256" key="3">
    <source>
        <dbReference type="ARBA" id="ARBA00023027"/>
    </source>
</evidence>
<comment type="similarity">
    <text evidence="1 6">Belongs to the Glu/Leu/Phe/Val dehydrogenases family.</text>
</comment>
<dbReference type="InterPro" id="IPR006096">
    <property type="entry name" value="Glu/Leu/Phe/Val/Trp_DH_C"/>
</dbReference>
<dbReference type="EMBL" id="BOPG01000061">
    <property type="protein sequence ID" value="GIJ60893.1"/>
    <property type="molecule type" value="Genomic_DNA"/>
</dbReference>
<dbReference type="FunFam" id="3.40.50.10860:FF:000010">
    <property type="entry name" value="Leucine dehydrogenase"/>
    <property type="match status" value="1"/>
</dbReference>
<dbReference type="Proteomes" id="UP000612585">
    <property type="component" value="Unassembled WGS sequence"/>
</dbReference>
<feature type="binding site" evidence="5">
    <location>
        <begin position="178"/>
        <end position="183"/>
    </location>
    <ligand>
        <name>NAD(+)</name>
        <dbReference type="ChEBI" id="CHEBI:57540"/>
    </ligand>
</feature>